<dbReference type="AlphaFoldDB" id="X1V0G3"/>
<accession>X1V0G3</accession>
<dbReference type="EMBL" id="BARW01041225">
    <property type="protein sequence ID" value="GAJ23238.1"/>
    <property type="molecule type" value="Genomic_DNA"/>
</dbReference>
<proteinExistence type="predicted"/>
<comment type="caution">
    <text evidence="1">The sequence shown here is derived from an EMBL/GenBank/DDBJ whole genome shotgun (WGS) entry which is preliminary data.</text>
</comment>
<organism evidence="1">
    <name type="scientific">marine sediment metagenome</name>
    <dbReference type="NCBI Taxonomy" id="412755"/>
    <lineage>
        <taxon>unclassified sequences</taxon>
        <taxon>metagenomes</taxon>
        <taxon>ecological metagenomes</taxon>
    </lineage>
</organism>
<evidence type="ECO:0000313" key="1">
    <source>
        <dbReference type="EMBL" id="GAJ23238.1"/>
    </source>
</evidence>
<reference evidence="1" key="1">
    <citation type="journal article" date="2014" name="Front. Microbiol.">
        <title>High frequency of phylogenetically diverse reductive dehalogenase-homologous genes in deep subseafloor sedimentary metagenomes.</title>
        <authorList>
            <person name="Kawai M."/>
            <person name="Futagami T."/>
            <person name="Toyoda A."/>
            <person name="Takaki Y."/>
            <person name="Nishi S."/>
            <person name="Hori S."/>
            <person name="Arai W."/>
            <person name="Tsubouchi T."/>
            <person name="Morono Y."/>
            <person name="Uchiyama I."/>
            <person name="Ito T."/>
            <person name="Fujiyama A."/>
            <person name="Inagaki F."/>
            <person name="Takami H."/>
        </authorList>
    </citation>
    <scope>NUCLEOTIDE SEQUENCE</scope>
    <source>
        <strain evidence="1">Expedition CK06-06</strain>
    </source>
</reference>
<gene>
    <name evidence="1" type="ORF">S12H4_61857</name>
</gene>
<protein>
    <submittedName>
        <fullName evidence="1">Uncharacterized protein</fullName>
    </submittedName>
</protein>
<sequence length="93" mass="11223">FVRKDRIPSPKLFAEINWKYKKEYIYKANTWSRIHPDEPLTERLVTLTHDKPLSSKEVEAEITQRWIRDEKYEPYKLDGILFCLYIKHGTPVT</sequence>
<name>X1V0G3_9ZZZZ</name>
<feature type="non-terminal residue" evidence="1">
    <location>
        <position position="1"/>
    </location>
</feature>